<keyword evidence="2" id="KW-1185">Reference proteome</keyword>
<dbReference type="eggNOG" id="ENOG50348XH">
    <property type="taxonomic scope" value="Bacteria"/>
</dbReference>
<proteinExistence type="predicted"/>
<evidence type="ECO:0000313" key="1">
    <source>
        <dbReference type="EMBL" id="KFC18933.1"/>
    </source>
</evidence>
<evidence type="ECO:0000313" key="2">
    <source>
        <dbReference type="Proteomes" id="UP000028623"/>
    </source>
</evidence>
<dbReference type="RefSeq" id="WP_034978168.1">
    <property type="nucleotide sequence ID" value="NZ_FOFI01000005.1"/>
</dbReference>
<sequence>MALKLQLAHCDACNGYYSSTVLNPKNINHPDIVDHYFYHGEPWFTLDQKTFEESVQRREGGIETIDLHEHIKDDQRYCTCSKKANHKREHLYYLAPNTNRNQKVLNDYVDQDIYFYDLYITYNNFHQDIPTRQAI</sequence>
<dbReference type="OrthoDB" id="1256335at2"/>
<dbReference type="AlphaFoldDB" id="A0A085B8Y8"/>
<comment type="caution">
    <text evidence="1">The sequence shown here is derived from an EMBL/GenBank/DDBJ whole genome shotgun (WGS) entry which is preliminary data.</text>
</comment>
<gene>
    <name evidence="1" type="ORF">IO89_15510</name>
</gene>
<dbReference type="STRING" id="421072.SAMN04488097_3590"/>
<protein>
    <submittedName>
        <fullName evidence="1">Uncharacterized protein</fullName>
    </submittedName>
</protein>
<organism evidence="1 2">
    <name type="scientific">Epilithonimonas lactis</name>
    <dbReference type="NCBI Taxonomy" id="421072"/>
    <lineage>
        <taxon>Bacteria</taxon>
        <taxon>Pseudomonadati</taxon>
        <taxon>Bacteroidota</taxon>
        <taxon>Flavobacteriia</taxon>
        <taxon>Flavobacteriales</taxon>
        <taxon>Weeksellaceae</taxon>
        <taxon>Chryseobacterium group</taxon>
        <taxon>Epilithonimonas</taxon>
    </lineage>
</organism>
<name>A0A085B8Y8_9FLAO</name>
<dbReference type="EMBL" id="JPLY01000005">
    <property type="protein sequence ID" value="KFC18933.1"/>
    <property type="molecule type" value="Genomic_DNA"/>
</dbReference>
<dbReference type="Proteomes" id="UP000028623">
    <property type="component" value="Unassembled WGS sequence"/>
</dbReference>
<reference evidence="1 2" key="1">
    <citation type="submission" date="2014-07" db="EMBL/GenBank/DDBJ databases">
        <title>Epilithonimonas lactis LMG 22401 Genome.</title>
        <authorList>
            <person name="Pipes S.E."/>
            <person name="Stropko S.J."/>
        </authorList>
    </citation>
    <scope>NUCLEOTIDE SEQUENCE [LARGE SCALE GENOMIC DNA]</scope>
    <source>
        <strain evidence="1 2">LMG 24401</strain>
    </source>
</reference>
<accession>A0A085B8Y8</accession>